<organism evidence="6 7">
    <name type="scientific">Bavariicoccus seileri</name>
    <dbReference type="NCBI Taxonomy" id="549685"/>
    <lineage>
        <taxon>Bacteria</taxon>
        <taxon>Bacillati</taxon>
        <taxon>Bacillota</taxon>
        <taxon>Bacilli</taxon>
        <taxon>Lactobacillales</taxon>
        <taxon>Enterococcaceae</taxon>
        <taxon>Bavariicoccus</taxon>
    </lineage>
</organism>
<protein>
    <submittedName>
        <fullName evidence="6">Energy-coupling factor transporter transmembrane protein EcfT</fullName>
    </submittedName>
</protein>
<comment type="subcellular location">
    <subcellularLocation>
        <location evidence="1">Membrane</location>
        <topology evidence="1">Multi-pass membrane protein</topology>
    </subcellularLocation>
</comment>
<proteinExistence type="predicted"/>
<evidence type="ECO:0000256" key="2">
    <source>
        <dbReference type="ARBA" id="ARBA00022692"/>
    </source>
</evidence>
<accession>A0A3D4S5N7</accession>
<keyword evidence="2 5" id="KW-0812">Transmembrane</keyword>
<evidence type="ECO:0000256" key="3">
    <source>
        <dbReference type="ARBA" id="ARBA00022989"/>
    </source>
</evidence>
<feature type="transmembrane region" description="Helical" evidence="5">
    <location>
        <begin position="193"/>
        <end position="212"/>
    </location>
</feature>
<dbReference type="GO" id="GO:0005886">
    <property type="term" value="C:plasma membrane"/>
    <property type="evidence" value="ECO:0007669"/>
    <property type="project" value="UniProtKB-ARBA"/>
</dbReference>
<keyword evidence="4 5" id="KW-0472">Membrane</keyword>
<gene>
    <name evidence="6" type="ORF">DIW15_00950</name>
</gene>
<feature type="transmembrane region" description="Helical" evidence="5">
    <location>
        <begin position="80"/>
        <end position="103"/>
    </location>
</feature>
<feature type="transmembrane region" description="Helical" evidence="5">
    <location>
        <begin position="109"/>
        <end position="131"/>
    </location>
</feature>
<sequence length="276" mass="31056">MSRLGESIGSKLNIDFLRDQVIQNAYGNQNTPIATLDPRTLLIWYLFFGLFPWFVNNVVILFAWFLLVSLTTYLARIAPLVLVVFFVGVFSQTGYLLIVALFFGGNGTLIPALLVLTLKVSIVSLASVTVFSGLDPDQLASGLLYFKFPDQLTFSIAFAYRILPIMLEEYQHILLSYKLRGVSPVGGGLINNIKIMVNQVTVIMISFYPLILNTAKRSRTLIESLELKGYRRSMKNPKVRQIKLAHLEFKTNDLIFSLASFFFVMATAITSLYITL</sequence>
<dbReference type="CDD" id="cd16914">
    <property type="entry name" value="EcfT"/>
    <property type="match status" value="1"/>
</dbReference>
<name>A0A3D4S5N7_9ENTE</name>
<evidence type="ECO:0000313" key="7">
    <source>
        <dbReference type="Proteomes" id="UP000262195"/>
    </source>
</evidence>
<dbReference type="Pfam" id="PF02361">
    <property type="entry name" value="CbiQ"/>
    <property type="match status" value="1"/>
</dbReference>
<feature type="transmembrane region" description="Helical" evidence="5">
    <location>
        <begin position="42"/>
        <end position="68"/>
    </location>
</feature>
<feature type="transmembrane region" description="Helical" evidence="5">
    <location>
        <begin position="254"/>
        <end position="274"/>
    </location>
</feature>
<evidence type="ECO:0000313" key="6">
    <source>
        <dbReference type="EMBL" id="HCS93261.1"/>
    </source>
</evidence>
<evidence type="ECO:0000256" key="5">
    <source>
        <dbReference type="SAM" id="Phobius"/>
    </source>
</evidence>
<dbReference type="InterPro" id="IPR003339">
    <property type="entry name" value="ABC/ECF_trnsptr_transmembrane"/>
</dbReference>
<comment type="caution">
    <text evidence="6">The sequence shown here is derived from an EMBL/GenBank/DDBJ whole genome shotgun (WGS) entry which is preliminary data.</text>
</comment>
<reference evidence="6 7" key="1">
    <citation type="journal article" date="2018" name="Nat. Biotechnol.">
        <title>A standardized bacterial taxonomy based on genome phylogeny substantially revises the tree of life.</title>
        <authorList>
            <person name="Parks D.H."/>
            <person name="Chuvochina M."/>
            <person name="Waite D.W."/>
            <person name="Rinke C."/>
            <person name="Skarshewski A."/>
            <person name="Chaumeil P.A."/>
            <person name="Hugenholtz P."/>
        </authorList>
    </citation>
    <scope>NUCLEOTIDE SEQUENCE [LARGE SCALE GENOMIC DNA]</scope>
    <source>
        <strain evidence="6">UBA11306</strain>
    </source>
</reference>
<evidence type="ECO:0000256" key="1">
    <source>
        <dbReference type="ARBA" id="ARBA00004141"/>
    </source>
</evidence>
<dbReference type="STRING" id="1121105.GCA_000421665_01260"/>
<dbReference type="Proteomes" id="UP000262195">
    <property type="component" value="Unassembled WGS sequence"/>
</dbReference>
<evidence type="ECO:0000256" key="4">
    <source>
        <dbReference type="ARBA" id="ARBA00023136"/>
    </source>
</evidence>
<dbReference type="EMBL" id="DQHO01000006">
    <property type="protein sequence ID" value="HCS93261.1"/>
    <property type="molecule type" value="Genomic_DNA"/>
</dbReference>
<keyword evidence="3 5" id="KW-1133">Transmembrane helix</keyword>
<dbReference type="AlphaFoldDB" id="A0A3D4S5N7"/>